<keyword evidence="3" id="KW-1185">Reference proteome</keyword>
<sequence length="277" mass="29520">MSLRAMEEGDIPAVHALSKAEKWPHRVDDLAPMLALGHGIVAEMGGKIVGTTIWWPCGDKVATLGIVIVSRTHRGAGIGRIVMEAVLDAIGDRTILLNATDDGLPLYRKLGFQGVSEILQHQGAAFSVPIVPLEAGERLRPVGLRDADRVAALVEGATGLHRPALMAALLKKARGVVIDREGELLGVALFRRFGRGYVVGPVVAPDPHRARALISHWVGSRAGKFTRLDITGESRLGEWLDELGLVRVGRVVTMVKGEPPVPTGPAHSFAIVSQALG</sequence>
<dbReference type="Pfam" id="PF13508">
    <property type="entry name" value="Acetyltransf_7"/>
    <property type="match status" value="1"/>
</dbReference>
<dbReference type="InterPro" id="IPR052729">
    <property type="entry name" value="Acyl/Acetyltrans_Enzymes"/>
</dbReference>
<dbReference type="EMBL" id="VNIM01000128">
    <property type="protein sequence ID" value="TVV70368.1"/>
    <property type="molecule type" value="Genomic_DNA"/>
</dbReference>
<dbReference type="PROSITE" id="PS51186">
    <property type="entry name" value="GNAT"/>
    <property type="match status" value="1"/>
</dbReference>
<dbReference type="InterPro" id="IPR000182">
    <property type="entry name" value="GNAT_dom"/>
</dbReference>
<dbReference type="InterPro" id="IPR041496">
    <property type="entry name" value="YitH/HolE_GNAT"/>
</dbReference>
<dbReference type="SUPFAM" id="SSF55729">
    <property type="entry name" value="Acyl-CoA N-acyltransferases (Nat)"/>
    <property type="match status" value="1"/>
</dbReference>
<dbReference type="Pfam" id="PF18014">
    <property type="entry name" value="Acetyltransf_18"/>
    <property type="match status" value="1"/>
</dbReference>
<dbReference type="Gene3D" id="3.40.630.90">
    <property type="match status" value="1"/>
</dbReference>
<evidence type="ECO:0000313" key="3">
    <source>
        <dbReference type="Proteomes" id="UP000318681"/>
    </source>
</evidence>
<dbReference type="OrthoDB" id="8453373at2"/>
<reference evidence="2 3" key="1">
    <citation type="submission" date="2019-07" db="EMBL/GenBank/DDBJ databases">
        <title>Sphingomonas solaris sp. nov., isolated from a solar panel from Boston, Massachusetts.</title>
        <authorList>
            <person name="Tanner K."/>
            <person name="Pascual J."/>
            <person name="Mancuso C."/>
            <person name="Pereto J."/>
            <person name="Khalil A."/>
            <person name="Vilanova C."/>
        </authorList>
    </citation>
    <scope>NUCLEOTIDE SEQUENCE [LARGE SCALE GENOMIC DNA]</scope>
    <source>
        <strain evidence="2 3">R4DWN</strain>
    </source>
</reference>
<comment type="caution">
    <text evidence="2">The sequence shown here is derived from an EMBL/GenBank/DDBJ whole genome shotgun (WGS) entry which is preliminary data.</text>
</comment>
<keyword evidence="2" id="KW-0808">Transferase</keyword>
<proteinExistence type="predicted"/>
<dbReference type="PANTHER" id="PTHR47237:SF2">
    <property type="entry name" value="BLL4206 PROTEIN"/>
    <property type="match status" value="1"/>
</dbReference>
<name>A0A558QTC1_9SPHN</name>
<dbReference type="Gene3D" id="3.40.630.30">
    <property type="match status" value="1"/>
</dbReference>
<organism evidence="2 3">
    <name type="scientific">Alterirhizorhabdus solaris</name>
    <dbReference type="NCBI Taxonomy" id="2529389"/>
    <lineage>
        <taxon>Bacteria</taxon>
        <taxon>Pseudomonadati</taxon>
        <taxon>Pseudomonadota</taxon>
        <taxon>Alphaproteobacteria</taxon>
        <taxon>Sphingomonadales</taxon>
        <taxon>Rhizorhabdaceae</taxon>
        <taxon>Alterirhizorhabdus</taxon>
    </lineage>
</organism>
<dbReference type="CDD" id="cd04301">
    <property type="entry name" value="NAT_SF"/>
    <property type="match status" value="1"/>
</dbReference>
<feature type="domain" description="N-acetyltransferase" evidence="1">
    <location>
        <begin position="1"/>
        <end position="134"/>
    </location>
</feature>
<dbReference type="Proteomes" id="UP000318681">
    <property type="component" value="Unassembled WGS sequence"/>
</dbReference>
<gene>
    <name evidence="2" type="ORF">FOY91_19300</name>
</gene>
<accession>A0A558QTC1</accession>
<dbReference type="InterPro" id="IPR016181">
    <property type="entry name" value="Acyl_CoA_acyltransferase"/>
</dbReference>
<evidence type="ECO:0000313" key="2">
    <source>
        <dbReference type="EMBL" id="TVV70368.1"/>
    </source>
</evidence>
<dbReference type="PANTHER" id="PTHR47237">
    <property type="entry name" value="SLL0310 PROTEIN"/>
    <property type="match status" value="1"/>
</dbReference>
<protein>
    <submittedName>
        <fullName evidence="2">GNAT family N-acetyltransferase</fullName>
    </submittedName>
</protein>
<evidence type="ECO:0000259" key="1">
    <source>
        <dbReference type="PROSITE" id="PS51186"/>
    </source>
</evidence>
<dbReference type="AlphaFoldDB" id="A0A558QTC1"/>
<dbReference type="GO" id="GO:0016747">
    <property type="term" value="F:acyltransferase activity, transferring groups other than amino-acyl groups"/>
    <property type="evidence" value="ECO:0007669"/>
    <property type="project" value="InterPro"/>
</dbReference>